<reference evidence="1" key="2">
    <citation type="submission" date="2023-06" db="EMBL/GenBank/DDBJ databases">
        <authorList>
            <person name="Swenson N.G."/>
            <person name="Wegrzyn J.L."/>
            <person name="Mcevoy S.L."/>
        </authorList>
    </citation>
    <scope>NUCLEOTIDE SEQUENCE</scope>
    <source>
        <strain evidence="1">NS2018</strain>
        <tissue evidence="1">Leaf</tissue>
    </source>
</reference>
<proteinExistence type="predicted"/>
<comment type="caution">
    <text evidence="1">The sequence shown here is derived from an EMBL/GenBank/DDBJ whole genome shotgun (WGS) entry which is preliminary data.</text>
</comment>
<dbReference type="InterPro" id="IPR021109">
    <property type="entry name" value="Peptidase_aspartic_dom_sf"/>
</dbReference>
<dbReference type="AlphaFoldDB" id="A0AA39SA19"/>
<dbReference type="SUPFAM" id="SSF50630">
    <property type="entry name" value="Acid proteases"/>
    <property type="match status" value="1"/>
</dbReference>
<dbReference type="Proteomes" id="UP001168877">
    <property type="component" value="Unassembled WGS sequence"/>
</dbReference>
<evidence type="ECO:0000313" key="1">
    <source>
        <dbReference type="EMBL" id="KAK0586997.1"/>
    </source>
</evidence>
<evidence type="ECO:0000313" key="2">
    <source>
        <dbReference type="Proteomes" id="UP001168877"/>
    </source>
</evidence>
<evidence type="ECO:0008006" key="3">
    <source>
        <dbReference type="Google" id="ProtNLM"/>
    </source>
</evidence>
<dbReference type="CDD" id="cd00303">
    <property type="entry name" value="retropepsin_like"/>
    <property type="match status" value="1"/>
</dbReference>
<name>A0AA39SA19_ACESA</name>
<reference evidence="1" key="1">
    <citation type="journal article" date="2022" name="Plant J.">
        <title>Strategies of tolerance reflected in two North American maple genomes.</title>
        <authorList>
            <person name="McEvoy S.L."/>
            <person name="Sezen U.U."/>
            <person name="Trouern-Trend A."/>
            <person name="McMahon S.M."/>
            <person name="Schaberg P.G."/>
            <person name="Yang J."/>
            <person name="Wegrzyn J.L."/>
            <person name="Swenson N.G."/>
        </authorList>
    </citation>
    <scope>NUCLEOTIDE SEQUENCE</scope>
    <source>
        <strain evidence="1">NS2018</strain>
    </source>
</reference>
<protein>
    <recommendedName>
        <fullName evidence="3">Reverse transcriptase domain-containing protein</fullName>
    </recommendedName>
</protein>
<dbReference type="PANTHER" id="PTHR33240:SF17">
    <property type="entry name" value="EUKARYOTIC PEPTIDE CHAIN RELEASE FACTOR GTP-BINDING SUBUNIT-LIKE"/>
    <property type="match status" value="1"/>
</dbReference>
<dbReference type="Gene3D" id="2.40.70.10">
    <property type="entry name" value="Acid Proteases"/>
    <property type="match status" value="1"/>
</dbReference>
<gene>
    <name evidence="1" type="ORF">LWI29_015920</name>
</gene>
<keyword evidence="2" id="KW-1185">Reference proteome</keyword>
<dbReference type="PANTHER" id="PTHR33240">
    <property type="entry name" value="OS08G0508500 PROTEIN"/>
    <property type="match status" value="1"/>
</dbReference>
<dbReference type="InterPro" id="IPR043502">
    <property type="entry name" value="DNA/RNA_pol_sf"/>
</dbReference>
<dbReference type="SUPFAM" id="SSF56672">
    <property type="entry name" value="DNA/RNA polymerases"/>
    <property type="match status" value="1"/>
</dbReference>
<organism evidence="1 2">
    <name type="scientific">Acer saccharum</name>
    <name type="common">Sugar maple</name>
    <dbReference type="NCBI Taxonomy" id="4024"/>
    <lineage>
        <taxon>Eukaryota</taxon>
        <taxon>Viridiplantae</taxon>
        <taxon>Streptophyta</taxon>
        <taxon>Embryophyta</taxon>
        <taxon>Tracheophyta</taxon>
        <taxon>Spermatophyta</taxon>
        <taxon>Magnoliopsida</taxon>
        <taxon>eudicotyledons</taxon>
        <taxon>Gunneridae</taxon>
        <taxon>Pentapetalae</taxon>
        <taxon>rosids</taxon>
        <taxon>malvids</taxon>
        <taxon>Sapindales</taxon>
        <taxon>Sapindaceae</taxon>
        <taxon>Hippocastanoideae</taxon>
        <taxon>Acereae</taxon>
        <taxon>Acer</taxon>
    </lineage>
</organism>
<dbReference type="Gene3D" id="3.10.10.10">
    <property type="entry name" value="HIV Type 1 Reverse Transcriptase, subunit A, domain 1"/>
    <property type="match status" value="1"/>
</dbReference>
<dbReference type="EMBL" id="JAUESC010000382">
    <property type="protein sequence ID" value="KAK0586997.1"/>
    <property type="molecule type" value="Genomic_DNA"/>
</dbReference>
<sequence>MKIPADQRNRYKYCDFHEDVGHNTSECYSLRNQIEGLVRGGLLVEFLQQIIFTEDDAYNTVQPHDDPMVITVQIANCRVHHILIDTGSSVDILFKGALEKLNLKNPCYNSYTTPLYGFTGDSVMPIKTHILPVIIGEAPLQQNIMIEFIMVDTPSAYNVILGRPFLSGIRGVLSIYHNDLKFPVGTKVGEVRGDQQAARTCYAVSTNPIELAKQCAHVTSEPSHMIPKQEHYVLEEGEVPDMIIEEKEDEERGWTGGYPAEQLEEIPIRKGDPTKVVKIGGVLDYEVRKNLVDLLEEYNDIFAWSHDEMPGIPFNLATHRLAVDAIFKQVKQKRRHFNAEQNAVVQEEVDKLLKARFIRESRYLEWIANVVMVTKANGKWRMCVVYIDLNRACPKDSFPLPKID</sequence>
<accession>A0AA39SA19</accession>